<dbReference type="PANTHER" id="PTHR36793">
    <property type="entry name" value="RIBOSOMAL RNA SMALL SUBUNIT METHYLTRANSFERASE J"/>
    <property type="match status" value="1"/>
</dbReference>
<comment type="caution">
    <text evidence="3">The sequence shown here is derived from an EMBL/GenBank/DDBJ whole genome shotgun (WGS) entry which is preliminary data.</text>
</comment>
<protein>
    <submittedName>
        <fullName evidence="3">Uncharacterized protein</fullName>
    </submittedName>
</protein>
<feature type="compositionally biased region" description="Polar residues" evidence="1">
    <location>
        <begin position="80"/>
        <end position="93"/>
    </location>
</feature>
<feature type="compositionally biased region" description="Basic and acidic residues" evidence="1">
    <location>
        <begin position="94"/>
        <end position="105"/>
    </location>
</feature>
<evidence type="ECO:0000313" key="3">
    <source>
        <dbReference type="EMBL" id="CAK9174108.1"/>
    </source>
</evidence>
<feature type="region of interest" description="Disordered" evidence="1">
    <location>
        <begin position="80"/>
        <end position="116"/>
    </location>
</feature>
<organism evidence="3 4">
    <name type="scientific">Ilex paraguariensis</name>
    <name type="common">yerba mate</name>
    <dbReference type="NCBI Taxonomy" id="185542"/>
    <lineage>
        <taxon>Eukaryota</taxon>
        <taxon>Viridiplantae</taxon>
        <taxon>Streptophyta</taxon>
        <taxon>Embryophyta</taxon>
        <taxon>Tracheophyta</taxon>
        <taxon>Spermatophyta</taxon>
        <taxon>Magnoliopsida</taxon>
        <taxon>eudicotyledons</taxon>
        <taxon>Gunneridae</taxon>
        <taxon>Pentapetalae</taxon>
        <taxon>asterids</taxon>
        <taxon>campanulids</taxon>
        <taxon>Aquifoliales</taxon>
        <taxon>Aquifoliaceae</taxon>
        <taxon>Ilex</taxon>
    </lineage>
</organism>
<keyword evidence="2" id="KW-0472">Membrane</keyword>
<evidence type="ECO:0000313" key="4">
    <source>
        <dbReference type="Proteomes" id="UP001642360"/>
    </source>
</evidence>
<accession>A0ABC8U231</accession>
<keyword evidence="2" id="KW-0812">Transmembrane</keyword>
<dbReference type="PANTHER" id="PTHR36793:SF1">
    <property type="entry name" value="RIBOSOMAL RNA SMALL SUBUNIT METHYLTRANSFERASE J"/>
    <property type="match status" value="1"/>
</dbReference>
<feature type="compositionally biased region" description="Acidic residues" evidence="1">
    <location>
        <begin position="106"/>
        <end position="116"/>
    </location>
</feature>
<sequence>MASATAYASSCYCAVFSPQCLPRLSPSRSRRKITATFNFSTSYQSSFNSFKYTHVPSLPFFPTTSSSYLSSARIGLTAVASSSTKNSNTNPANKKNDSEKKREEKEVEEEEEVEEELPWIQEKAMDLVEFSGSVTQAIPGPRVGQSSLPWILVIPLAYVGISFVIAFVKTVRKFNSPKEKRRKLHENVVVSDSLVRGAAADTAIPISPNERLQK</sequence>
<evidence type="ECO:0000256" key="2">
    <source>
        <dbReference type="SAM" id="Phobius"/>
    </source>
</evidence>
<dbReference type="Proteomes" id="UP001642360">
    <property type="component" value="Unassembled WGS sequence"/>
</dbReference>
<feature type="transmembrane region" description="Helical" evidence="2">
    <location>
        <begin position="148"/>
        <end position="168"/>
    </location>
</feature>
<gene>
    <name evidence="3" type="ORF">ILEXP_LOCUS43844</name>
</gene>
<dbReference type="AlphaFoldDB" id="A0ABC8U231"/>
<name>A0ABC8U231_9AQUA</name>
<keyword evidence="2" id="KW-1133">Transmembrane helix</keyword>
<proteinExistence type="predicted"/>
<keyword evidence="4" id="KW-1185">Reference proteome</keyword>
<evidence type="ECO:0000256" key="1">
    <source>
        <dbReference type="SAM" id="MobiDB-lite"/>
    </source>
</evidence>
<reference evidence="3 4" key="1">
    <citation type="submission" date="2024-02" db="EMBL/GenBank/DDBJ databases">
        <authorList>
            <person name="Vignale AGUSTIN F."/>
            <person name="Sosa J E."/>
            <person name="Modenutti C."/>
        </authorList>
    </citation>
    <scope>NUCLEOTIDE SEQUENCE [LARGE SCALE GENOMIC DNA]</scope>
</reference>
<dbReference type="EMBL" id="CAUOFW020006280">
    <property type="protein sequence ID" value="CAK9174108.1"/>
    <property type="molecule type" value="Genomic_DNA"/>
</dbReference>